<dbReference type="Proteomes" id="UP000265520">
    <property type="component" value="Unassembled WGS sequence"/>
</dbReference>
<sequence>KRCARAREKRRARGREEEGKLEESSS</sequence>
<feature type="compositionally biased region" description="Basic residues" evidence="1">
    <location>
        <begin position="1"/>
        <end position="13"/>
    </location>
</feature>
<comment type="caution">
    <text evidence="2">The sequence shown here is derived from an EMBL/GenBank/DDBJ whole genome shotgun (WGS) entry which is preliminary data.</text>
</comment>
<accession>A0A392VHZ1</accession>
<dbReference type="AlphaFoldDB" id="A0A392VHZ1"/>
<evidence type="ECO:0000256" key="1">
    <source>
        <dbReference type="SAM" id="MobiDB-lite"/>
    </source>
</evidence>
<feature type="non-terminal residue" evidence="2">
    <location>
        <position position="1"/>
    </location>
</feature>
<feature type="compositionally biased region" description="Basic and acidic residues" evidence="1">
    <location>
        <begin position="14"/>
        <end position="26"/>
    </location>
</feature>
<protein>
    <submittedName>
        <fullName evidence="2">Uncharacterized protein</fullName>
    </submittedName>
</protein>
<reference evidence="2 3" key="1">
    <citation type="journal article" date="2018" name="Front. Plant Sci.">
        <title>Red Clover (Trifolium pratense) and Zigzag Clover (T. medium) - A Picture of Genomic Similarities and Differences.</title>
        <authorList>
            <person name="Dluhosova J."/>
            <person name="Istvanek J."/>
            <person name="Nedelnik J."/>
            <person name="Repkova J."/>
        </authorList>
    </citation>
    <scope>NUCLEOTIDE SEQUENCE [LARGE SCALE GENOMIC DNA]</scope>
    <source>
        <strain evidence="3">cv. 10/8</strain>
        <tissue evidence="2">Leaf</tissue>
    </source>
</reference>
<keyword evidence="3" id="KW-1185">Reference proteome</keyword>
<dbReference type="EMBL" id="LXQA011129229">
    <property type="protein sequence ID" value="MCI86000.1"/>
    <property type="molecule type" value="Genomic_DNA"/>
</dbReference>
<organism evidence="2 3">
    <name type="scientific">Trifolium medium</name>
    <dbReference type="NCBI Taxonomy" id="97028"/>
    <lineage>
        <taxon>Eukaryota</taxon>
        <taxon>Viridiplantae</taxon>
        <taxon>Streptophyta</taxon>
        <taxon>Embryophyta</taxon>
        <taxon>Tracheophyta</taxon>
        <taxon>Spermatophyta</taxon>
        <taxon>Magnoliopsida</taxon>
        <taxon>eudicotyledons</taxon>
        <taxon>Gunneridae</taxon>
        <taxon>Pentapetalae</taxon>
        <taxon>rosids</taxon>
        <taxon>fabids</taxon>
        <taxon>Fabales</taxon>
        <taxon>Fabaceae</taxon>
        <taxon>Papilionoideae</taxon>
        <taxon>50 kb inversion clade</taxon>
        <taxon>NPAAA clade</taxon>
        <taxon>Hologalegina</taxon>
        <taxon>IRL clade</taxon>
        <taxon>Trifolieae</taxon>
        <taxon>Trifolium</taxon>
    </lineage>
</organism>
<evidence type="ECO:0000313" key="3">
    <source>
        <dbReference type="Proteomes" id="UP000265520"/>
    </source>
</evidence>
<feature type="region of interest" description="Disordered" evidence="1">
    <location>
        <begin position="1"/>
        <end position="26"/>
    </location>
</feature>
<evidence type="ECO:0000313" key="2">
    <source>
        <dbReference type="EMBL" id="MCI86000.1"/>
    </source>
</evidence>
<name>A0A392VHZ1_9FABA</name>
<proteinExistence type="predicted"/>